<name>A0A1Y2DSN2_9PEZI</name>
<comment type="caution">
    <text evidence="3">The sequence shown here is derived from an EMBL/GenBank/DDBJ whole genome shotgun (WGS) entry which is preliminary data.</text>
</comment>
<reference evidence="3 4" key="1">
    <citation type="submission" date="2016-07" db="EMBL/GenBank/DDBJ databases">
        <title>Pervasive Adenine N6-methylation of Active Genes in Fungi.</title>
        <authorList>
            <consortium name="DOE Joint Genome Institute"/>
            <person name="Mondo S.J."/>
            <person name="Dannebaum R.O."/>
            <person name="Kuo R.C."/>
            <person name="Labutti K."/>
            <person name="Haridas S."/>
            <person name="Kuo A."/>
            <person name="Salamov A."/>
            <person name="Ahrendt S.R."/>
            <person name="Lipzen A."/>
            <person name="Sullivan W."/>
            <person name="Andreopoulos W.B."/>
            <person name="Clum A."/>
            <person name="Lindquist E."/>
            <person name="Daum C."/>
            <person name="Ramamoorthy G.K."/>
            <person name="Gryganskyi A."/>
            <person name="Culley D."/>
            <person name="Magnuson J.K."/>
            <person name="James T.Y."/>
            <person name="O'Malley M.A."/>
            <person name="Stajich J.E."/>
            <person name="Spatafora J.W."/>
            <person name="Visel A."/>
            <person name="Grigoriev I.V."/>
        </authorList>
    </citation>
    <scope>NUCLEOTIDE SEQUENCE [LARGE SCALE GENOMIC DNA]</scope>
    <source>
        <strain evidence="3 4">CBS 129021</strain>
    </source>
</reference>
<sequence length="905" mass="99896">MRFLKQLMPEQPSQPPPPPPTTAKTSPDNAFNFKETKPSLELAKQQPPIPKVQRRRSSSLQSGSQSGSQSFSLQKPGLDARPSSPAARGRSSSAQPQSNRLVPLPGARNVSAAIAAPSPRPSSSNGSQSPGREGDRRGRLRRSWLPGQHRSRSNSQDIRGTPSTSAAWILDETKADYNTVFLTSGDRVPELWNEGGSVLVFLHPQGSGQGPSFRVPPFVIDNSLGFADLLSADLTSPTSSGRSRTRSFNGRQSLSVDDVGQASPPLSESQTPGESRLYIPVTMAGSTPDLDRMMSIRNLFAFLTGQPLVGTKAQPSLFSAFTRVAGLLVEFEFTNADGSNFGDAVDMSFGFFMDQMALADVRHSREKTLEALVLGERMRSWDLWNEAFTHAVGKYTVIRDLNSPLWEQVSPSTRQKLERAHLELLTHQNAVNNRLEAFDFPSLFSGTANSTSLTEYKTVKFNIWRKSFNRMRQFVLTYYKASFGSWPPKARSKKNPFTESGLNRLVLKILYTDLCALYDLTVDRESITPRVIDQSADDMESDDKRPAIAALRRVLGEFDQSSPPVLPPLPFDVPKLPDMKSVKDNYYDLPQKDQARLEKNLQENEFLLILNKSYNFDTLMQKNPFLDEYMEFEQKEAKGKSVSEMVEQRIGHWLFLYVVIQSLPMLVVDAPGLKFTDAVEYFLCQPPKGHPPWLGDAPEVRKKWYEVSGGGGIVELNADSVEFSIEAIYHRSHCWEAAKRWEADANAAPPVQELPFSPLQAPQSVFTDMDPGSSQTAEHSESSPGVSPSPALRPRTNSPGGRSAYRSSIIMGLEELPVPGYASIDRRGSRIFSAGETRPHASRPTSAFMGRSVSSSNLHDAGSVASPESTGSGGRQGSQGGSTFDDILKDMDKKPKKKKSSLFFG</sequence>
<feature type="compositionally biased region" description="Polar residues" evidence="1">
    <location>
        <begin position="153"/>
        <end position="162"/>
    </location>
</feature>
<dbReference type="EMBL" id="MCFJ01000009">
    <property type="protein sequence ID" value="ORY62278.1"/>
    <property type="molecule type" value="Genomic_DNA"/>
</dbReference>
<accession>A0A1Y2DSN2</accession>
<feature type="compositionally biased region" description="Pro residues" evidence="1">
    <location>
        <begin position="12"/>
        <end position="21"/>
    </location>
</feature>
<feature type="region of interest" description="Disordered" evidence="1">
    <location>
        <begin position="235"/>
        <end position="274"/>
    </location>
</feature>
<gene>
    <name evidence="3" type="ORF">BCR38DRAFT_346659</name>
</gene>
<evidence type="ECO:0000256" key="1">
    <source>
        <dbReference type="SAM" id="MobiDB-lite"/>
    </source>
</evidence>
<feature type="region of interest" description="Disordered" evidence="1">
    <location>
        <begin position="1"/>
        <end position="162"/>
    </location>
</feature>
<feature type="compositionally biased region" description="Low complexity" evidence="1">
    <location>
        <begin position="58"/>
        <end position="98"/>
    </location>
</feature>
<dbReference type="PANTHER" id="PTHR39601">
    <property type="entry name" value="CHORIOGENIN HMINOR"/>
    <property type="match status" value="1"/>
</dbReference>
<protein>
    <recommendedName>
        <fullName evidence="2">DUF8004 domain-containing protein</fullName>
    </recommendedName>
</protein>
<feature type="compositionally biased region" description="Basic residues" evidence="1">
    <location>
        <begin position="894"/>
        <end position="905"/>
    </location>
</feature>
<evidence type="ECO:0000259" key="2">
    <source>
        <dbReference type="Pfam" id="PF26013"/>
    </source>
</evidence>
<dbReference type="OrthoDB" id="5300331at2759"/>
<dbReference type="RefSeq" id="XP_040714114.1">
    <property type="nucleotide sequence ID" value="XM_040856269.1"/>
</dbReference>
<feature type="compositionally biased region" description="Gly residues" evidence="1">
    <location>
        <begin position="871"/>
        <end position="880"/>
    </location>
</feature>
<dbReference type="GeneID" id="63772481"/>
<organism evidence="3 4">
    <name type="scientific">Pseudomassariella vexata</name>
    <dbReference type="NCBI Taxonomy" id="1141098"/>
    <lineage>
        <taxon>Eukaryota</taxon>
        <taxon>Fungi</taxon>
        <taxon>Dikarya</taxon>
        <taxon>Ascomycota</taxon>
        <taxon>Pezizomycotina</taxon>
        <taxon>Sordariomycetes</taxon>
        <taxon>Xylariomycetidae</taxon>
        <taxon>Amphisphaeriales</taxon>
        <taxon>Pseudomassariaceae</taxon>
        <taxon>Pseudomassariella</taxon>
    </lineage>
</organism>
<feature type="compositionally biased region" description="Polar residues" evidence="1">
    <location>
        <begin position="264"/>
        <end position="273"/>
    </location>
</feature>
<dbReference type="Pfam" id="PF26013">
    <property type="entry name" value="DUF8004"/>
    <property type="match status" value="1"/>
</dbReference>
<dbReference type="Proteomes" id="UP000193689">
    <property type="component" value="Unassembled WGS sequence"/>
</dbReference>
<evidence type="ECO:0000313" key="4">
    <source>
        <dbReference type="Proteomes" id="UP000193689"/>
    </source>
</evidence>
<dbReference type="PANTHER" id="PTHR39601:SF2">
    <property type="entry name" value="CHORIOGENIN HMINOR"/>
    <property type="match status" value="1"/>
</dbReference>
<dbReference type="STRING" id="1141098.A0A1Y2DSN2"/>
<feature type="compositionally biased region" description="Low complexity" evidence="1">
    <location>
        <begin position="111"/>
        <end position="131"/>
    </location>
</feature>
<dbReference type="InParanoid" id="A0A1Y2DSN2"/>
<proteinExistence type="predicted"/>
<dbReference type="InterPro" id="IPR058317">
    <property type="entry name" value="DUF8004"/>
</dbReference>
<dbReference type="AlphaFoldDB" id="A0A1Y2DSN2"/>
<feature type="region of interest" description="Disordered" evidence="1">
    <location>
        <begin position="762"/>
        <end position="804"/>
    </location>
</feature>
<keyword evidence="4" id="KW-1185">Reference proteome</keyword>
<feature type="region of interest" description="Disordered" evidence="1">
    <location>
        <begin position="834"/>
        <end position="905"/>
    </location>
</feature>
<feature type="domain" description="DUF8004" evidence="2">
    <location>
        <begin position="347"/>
        <end position="440"/>
    </location>
</feature>
<feature type="compositionally biased region" description="Polar residues" evidence="1">
    <location>
        <begin position="762"/>
        <end position="786"/>
    </location>
</feature>
<evidence type="ECO:0000313" key="3">
    <source>
        <dbReference type="EMBL" id="ORY62278.1"/>
    </source>
</evidence>